<dbReference type="AlphaFoldDB" id="A0A1H1NEA7"/>
<evidence type="ECO:0000313" key="2">
    <source>
        <dbReference type="Proteomes" id="UP000198963"/>
    </source>
</evidence>
<dbReference type="RefSeq" id="WP_092444063.1">
    <property type="nucleotide sequence ID" value="NZ_LT629774.1"/>
</dbReference>
<protein>
    <submittedName>
        <fullName evidence="1">Uncharacterized protein</fullName>
    </submittedName>
</protein>
<gene>
    <name evidence="1" type="ORF">SAMN04489797_0578</name>
</gene>
<dbReference type="EMBL" id="LT629774">
    <property type="protein sequence ID" value="SDR97257.1"/>
    <property type="molecule type" value="Genomic_DNA"/>
</dbReference>
<proteinExistence type="predicted"/>
<name>A0A1H1NEA7_9FLAO</name>
<sequence>MNKFLLLFIPIFFMNTSKNCESHKENYPLTPSGIFIKTDISKYDYDEIFKHFFGANYEKNDNWFNGFDTRDEKSIRITFHEQGIIITNFHFTQKVLVNGNKELIEKIYNYFDQPDLIYSYMHYDSGDSFGFRLIQKGKTTRYRFSLSSDWVTKDFGNPIEAELEILNSKLYYETERKEFLIYKLENEKTPRNYHFINSHLASVVMEHFFGFNFHQYIEAENYYFTRKE</sequence>
<keyword evidence="2" id="KW-1185">Reference proteome</keyword>
<dbReference type="Proteomes" id="UP000198963">
    <property type="component" value="Chromosome I"/>
</dbReference>
<accession>A0A1H1NEA7</accession>
<reference evidence="1 2" key="1">
    <citation type="submission" date="2016-10" db="EMBL/GenBank/DDBJ databases">
        <authorList>
            <person name="Varghese N."/>
            <person name="Submissions S."/>
        </authorList>
    </citation>
    <scope>NUCLEOTIDE SEQUENCE [LARGE SCALE GENOMIC DNA]</scope>
    <source>
        <strain evidence="1 2">RHA_55</strain>
    </source>
</reference>
<evidence type="ECO:0000313" key="1">
    <source>
        <dbReference type="EMBL" id="SDR97257.1"/>
    </source>
</evidence>
<organism evidence="1 2">
    <name type="scientific">Winogradskyella sediminis</name>
    <dbReference type="NCBI Taxonomy" id="1382466"/>
    <lineage>
        <taxon>Bacteria</taxon>
        <taxon>Pseudomonadati</taxon>
        <taxon>Bacteroidota</taxon>
        <taxon>Flavobacteriia</taxon>
        <taxon>Flavobacteriales</taxon>
        <taxon>Flavobacteriaceae</taxon>
        <taxon>Winogradskyella</taxon>
    </lineage>
</organism>